<dbReference type="SMART" id="SM00448">
    <property type="entry name" value="REC"/>
    <property type="match status" value="1"/>
</dbReference>
<dbReference type="InterPro" id="IPR005467">
    <property type="entry name" value="His_kinase_dom"/>
</dbReference>
<name>A0ABU5H002_9BACT</name>
<feature type="domain" description="Response regulatory" evidence="10">
    <location>
        <begin position="21"/>
        <end position="137"/>
    </location>
</feature>
<dbReference type="SMART" id="SM00387">
    <property type="entry name" value="HATPase_c"/>
    <property type="match status" value="1"/>
</dbReference>
<keyword evidence="6" id="KW-0472">Membrane</keyword>
<feature type="domain" description="PAS" evidence="11">
    <location>
        <begin position="155"/>
        <end position="230"/>
    </location>
</feature>
<dbReference type="Pfam" id="PF08447">
    <property type="entry name" value="PAS_3"/>
    <property type="match status" value="1"/>
</dbReference>
<sequence length="517" mass="57231">MTKSAAAERRSIPPEPDSPLAILLLEDSPLDAELISARLEEGGLSFKLTRVDSHVGLNEALSGCRFDLILSDYNLPGFDGVAALSAAHLACPEVPFIFVSGALGEEKAIELLKRGATDYVLKDRLERLVPSVERALREAREKSDRRRAEEQLRERERTLSTLMGNLPGMVFRCNPNLPWLFEFASEGSLALTGWRPEDFYAGGEVTWASIMFPEDVKRLEPELKVALAERRPYSATFRIRTRQGEQRWVWVRSSAQYQPDGTIAFVEGFATDITQQKQAEEEVRQRTEFEQQLLGIVSHDLRNPLNAIMLGAATLLRREGLDDKSTNSVRRILGSAERATRMIRDLLDFTQVRLGGGIPVERKPLDLHAHAAQVLEELEHTHPDRKLELSQQGDTHGEWDPDRIAQVITNLVGNALKYSAPNTVVGVKTRDEGDTVVLEVHNWGEPIAVELMGNLFKPLSRGAAKVDMQTRSIGLGLYIVASIVRGHGGAISVSSTVEGGTLFSVRLPRSAPAGRSP</sequence>
<dbReference type="InterPro" id="IPR004358">
    <property type="entry name" value="Sig_transdc_His_kin-like_C"/>
</dbReference>
<dbReference type="CDD" id="cd00156">
    <property type="entry name" value="REC"/>
    <property type="match status" value="1"/>
</dbReference>
<dbReference type="SMART" id="SM00388">
    <property type="entry name" value="HisKA"/>
    <property type="match status" value="1"/>
</dbReference>
<dbReference type="InterPro" id="IPR013655">
    <property type="entry name" value="PAS_fold_3"/>
</dbReference>
<dbReference type="Proteomes" id="UP001291309">
    <property type="component" value="Unassembled WGS sequence"/>
</dbReference>
<dbReference type="CDD" id="cd00075">
    <property type="entry name" value="HATPase"/>
    <property type="match status" value="1"/>
</dbReference>
<feature type="coiled-coil region" evidence="8">
    <location>
        <begin position="122"/>
        <end position="165"/>
    </location>
</feature>
<dbReference type="SUPFAM" id="SSF52172">
    <property type="entry name" value="CheY-like"/>
    <property type="match status" value="1"/>
</dbReference>
<dbReference type="Gene3D" id="3.40.50.2300">
    <property type="match status" value="1"/>
</dbReference>
<dbReference type="SUPFAM" id="SSF47384">
    <property type="entry name" value="Homodimeric domain of signal transducing histidine kinase"/>
    <property type="match status" value="1"/>
</dbReference>
<keyword evidence="4" id="KW-0808">Transferase</keyword>
<dbReference type="InterPro" id="IPR036097">
    <property type="entry name" value="HisK_dim/P_sf"/>
</dbReference>
<evidence type="ECO:0000256" key="2">
    <source>
        <dbReference type="ARBA" id="ARBA00012438"/>
    </source>
</evidence>
<dbReference type="SUPFAM" id="SSF55785">
    <property type="entry name" value="PYP-like sensor domain (PAS domain)"/>
    <property type="match status" value="1"/>
</dbReference>
<evidence type="ECO:0000256" key="5">
    <source>
        <dbReference type="ARBA" id="ARBA00022777"/>
    </source>
</evidence>
<evidence type="ECO:0000259" key="11">
    <source>
        <dbReference type="PROSITE" id="PS50112"/>
    </source>
</evidence>
<dbReference type="InterPro" id="IPR000700">
    <property type="entry name" value="PAS-assoc_C"/>
</dbReference>
<dbReference type="PRINTS" id="PR00344">
    <property type="entry name" value="BCTRLSENSOR"/>
</dbReference>
<gene>
    <name evidence="13" type="ORF">SYV04_06920</name>
</gene>
<accession>A0ABU5H002</accession>
<dbReference type="InterPro" id="IPR001610">
    <property type="entry name" value="PAC"/>
</dbReference>
<dbReference type="EMBL" id="JAXIVS010000002">
    <property type="protein sequence ID" value="MDY7226108.1"/>
    <property type="molecule type" value="Genomic_DNA"/>
</dbReference>
<dbReference type="InterPro" id="IPR000014">
    <property type="entry name" value="PAS"/>
</dbReference>
<dbReference type="Pfam" id="PF02518">
    <property type="entry name" value="HATPase_c"/>
    <property type="match status" value="1"/>
</dbReference>
<organism evidence="13 14">
    <name type="scientific">Hyalangium rubrum</name>
    <dbReference type="NCBI Taxonomy" id="3103134"/>
    <lineage>
        <taxon>Bacteria</taxon>
        <taxon>Pseudomonadati</taxon>
        <taxon>Myxococcota</taxon>
        <taxon>Myxococcia</taxon>
        <taxon>Myxococcales</taxon>
        <taxon>Cystobacterineae</taxon>
        <taxon>Archangiaceae</taxon>
        <taxon>Hyalangium</taxon>
    </lineage>
</organism>
<dbReference type="Pfam" id="PF00072">
    <property type="entry name" value="Response_reg"/>
    <property type="match status" value="1"/>
</dbReference>
<evidence type="ECO:0000259" key="9">
    <source>
        <dbReference type="PROSITE" id="PS50109"/>
    </source>
</evidence>
<comment type="caution">
    <text evidence="13">The sequence shown here is derived from an EMBL/GenBank/DDBJ whole genome shotgun (WGS) entry which is preliminary data.</text>
</comment>
<dbReference type="InterPro" id="IPR011006">
    <property type="entry name" value="CheY-like_superfamily"/>
</dbReference>
<keyword evidence="8" id="KW-0175">Coiled coil</keyword>
<dbReference type="PROSITE" id="PS50113">
    <property type="entry name" value="PAC"/>
    <property type="match status" value="1"/>
</dbReference>
<dbReference type="RefSeq" id="WP_321544829.1">
    <property type="nucleotide sequence ID" value="NZ_JAXIVS010000002.1"/>
</dbReference>
<evidence type="ECO:0000256" key="3">
    <source>
        <dbReference type="ARBA" id="ARBA00022553"/>
    </source>
</evidence>
<keyword evidence="3 7" id="KW-0597">Phosphoprotein</keyword>
<dbReference type="InterPro" id="IPR036890">
    <property type="entry name" value="HATPase_C_sf"/>
</dbReference>
<evidence type="ECO:0000313" key="13">
    <source>
        <dbReference type="EMBL" id="MDY7226108.1"/>
    </source>
</evidence>
<proteinExistence type="predicted"/>
<dbReference type="InterPro" id="IPR003594">
    <property type="entry name" value="HATPase_dom"/>
</dbReference>
<feature type="modified residue" description="4-aspartylphosphate" evidence="7">
    <location>
        <position position="72"/>
    </location>
</feature>
<dbReference type="SMART" id="SM00086">
    <property type="entry name" value="PAC"/>
    <property type="match status" value="1"/>
</dbReference>
<dbReference type="PANTHER" id="PTHR42878">
    <property type="entry name" value="TWO-COMPONENT HISTIDINE KINASE"/>
    <property type="match status" value="1"/>
</dbReference>
<dbReference type="NCBIfam" id="TIGR00229">
    <property type="entry name" value="sensory_box"/>
    <property type="match status" value="1"/>
</dbReference>
<evidence type="ECO:0000259" key="12">
    <source>
        <dbReference type="PROSITE" id="PS50113"/>
    </source>
</evidence>
<dbReference type="InterPro" id="IPR001789">
    <property type="entry name" value="Sig_transdc_resp-reg_receiver"/>
</dbReference>
<dbReference type="SUPFAM" id="SSF55874">
    <property type="entry name" value="ATPase domain of HSP90 chaperone/DNA topoisomerase II/histidine kinase"/>
    <property type="match status" value="1"/>
</dbReference>
<evidence type="ECO:0000256" key="7">
    <source>
        <dbReference type="PROSITE-ProRule" id="PRU00169"/>
    </source>
</evidence>
<dbReference type="Gene3D" id="3.30.450.20">
    <property type="entry name" value="PAS domain"/>
    <property type="match status" value="1"/>
</dbReference>
<dbReference type="PANTHER" id="PTHR42878:SF15">
    <property type="entry name" value="BACTERIOPHYTOCHROME"/>
    <property type="match status" value="1"/>
</dbReference>
<dbReference type="InterPro" id="IPR003661">
    <property type="entry name" value="HisK_dim/P_dom"/>
</dbReference>
<evidence type="ECO:0000256" key="1">
    <source>
        <dbReference type="ARBA" id="ARBA00000085"/>
    </source>
</evidence>
<evidence type="ECO:0000256" key="6">
    <source>
        <dbReference type="ARBA" id="ARBA00023136"/>
    </source>
</evidence>
<feature type="domain" description="Histidine kinase" evidence="9">
    <location>
        <begin position="296"/>
        <end position="511"/>
    </location>
</feature>
<keyword evidence="5" id="KW-0418">Kinase</keyword>
<reference evidence="13 14" key="1">
    <citation type="submission" date="2023-12" db="EMBL/GenBank/DDBJ databases">
        <title>the genome sequence of Hyalangium sp. s54d21.</title>
        <authorList>
            <person name="Zhang X."/>
        </authorList>
    </citation>
    <scope>NUCLEOTIDE SEQUENCE [LARGE SCALE GENOMIC DNA]</scope>
    <source>
        <strain evidence="14">s54d21</strain>
    </source>
</reference>
<evidence type="ECO:0000259" key="10">
    <source>
        <dbReference type="PROSITE" id="PS50110"/>
    </source>
</evidence>
<dbReference type="Gene3D" id="1.10.287.130">
    <property type="match status" value="1"/>
</dbReference>
<protein>
    <recommendedName>
        <fullName evidence="2">histidine kinase</fullName>
        <ecNumber evidence="2">2.7.13.3</ecNumber>
    </recommendedName>
</protein>
<dbReference type="EC" id="2.7.13.3" evidence="2"/>
<dbReference type="PROSITE" id="PS50112">
    <property type="entry name" value="PAS"/>
    <property type="match status" value="1"/>
</dbReference>
<dbReference type="InterPro" id="IPR050351">
    <property type="entry name" value="BphY/WalK/GraS-like"/>
</dbReference>
<dbReference type="PROSITE" id="PS50110">
    <property type="entry name" value="RESPONSE_REGULATORY"/>
    <property type="match status" value="1"/>
</dbReference>
<comment type="catalytic activity">
    <reaction evidence="1">
        <text>ATP + protein L-histidine = ADP + protein N-phospho-L-histidine.</text>
        <dbReference type="EC" id="2.7.13.3"/>
    </reaction>
</comment>
<evidence type="ECO:0000313" key="14">
    <source>
        <dbReference type="Proteomes" id="UP001291309"/>
    </source>
</evidence>
<dbReference type="PROSITE" id="PS50109">
    <property type="entry name" value="HIS_KIN"/>
    <property type="match status" value="1"/>
</dbReference>
<dbReference type="CDD" id="cd00130">
    <property type="entry name" value="PAS"/>
    <property type="match status" value="1"/>
</dbReference>
<evidence type="ECO:0000256" key="4">
    <source>
        <dbReference type="ARBA" id="ARBA00022679"/>
    </source>
</evidence>
<dbReference type="InterPro" id="IPR035965">
    <property type="entry name" value="PAS-like_dom_sf"/>
</dbReference>
<keyword evidence="14" id="KW-1185">Reference proteome</keyword>
<evidence type="ECO:0000256" key="8">
    <source>
        <dbReference type="SAM" id="Coils"/>
    </source>
</evidence>
<dbReference type="Gene3D" id="3.30.565.10">
    <property type="entry name" value="Histidine kinase-like ATPase, C-terminal domain"/>
    <property type="match status" value="1"/>
</dbReference>
<dbReference type="CDD" id="cd00082">
    <property type="entry name" value="HisKA"/>
    <property type="match status" value="1"/>
</dbReference>
<feature type="domain" description="PAC" evidence="12">
    <location>
        <begin position="233"/>
        <end position="285"/>
    </location>
</feature>
<dbReference type="Pfam" id="PF00512">
    <property type="entry name" value="HisKA"/>
    <property type="match status" value="1"/>
</dbReference>